<dbReference type="AlphaFoldDB" id="A0A0Z8JZF7"/>
<evidence type="ECO:0000313" key="2">
    <source>
        <dbReference type="Proteomes" id="UP000074356"/>
    </source>
</evidence>
<dbReference type="EMBL" id="FIIB01000009">
    <property type="protein sequence ID" value="CYV62873.1"/>
    <property type="molecule type" value="Genomic_DNA"/>
</dbReference>
<organism evidence="1 2">
    <name type="scientific">Streptococcus suis</name>
    <dbReference type="NCBI Taxonomy" id="1307"/>
    <lineage>
        <taxon>Bacteria</taxon>
        <taxon>Bacillati</taxon>
        <taxon>Bacillota</taxon>
        <taxon>Bacilli</taxon>
        <taxon>Lactobacillales</taxon>
        <taxon>Streptococcaceae</taxon>
        <taxon>Streptococcus</taxon>
    </lineage>
</organism>
<sequence length="69" mass="8100">MKLVEFLESHDKAIAAKFNILELIRDGNKRLGQVLISNHELEQELDSIFRHIEFLEKTITTERKYNGES</sequence>
<dbReference type="Proteomes" id="UP000074356">
    <property type="component" value="Unassembled WGS sequence"/>
</dbReference>
<protein>
    <submittedName>
        <fullName evidence="1">Uncharacterized protein</fullName>
    </submittedName>
</protein>
<proteinExistence type="predicted"/>
<gene>
    <name evidence="1" type="ORF">ERS132440_01313</name>
</gene>
<evidence type="ECO:0000313" key="1">
    <source>
        <dbReference type="EMBL" id="CYV62873.1"/>
    </source>
</evidence>
<reference evidence="1 2" key="1">
    <citation type="submission" date="2016-02" db="EMBL/GenBank/DDBJ databases">
        <authorList>
            <consortium name="Pathogen Informatics"/>
        </authorList>
    </citation>
    <scope>NUCLEOTIDE SEQUENCE [LARGE SCALE GENOMIC DNA]</scope>
    <source>
        <strain evidence="1 2">LSS78</strain>
    </source>
</reference>
<dbReference type="RefSeq" id="WP_024405999.1">
    <property type="nucleotide sequence ID" value="NZ_CEHN01000003.1"/>
</dbReference>
<name>A0A0Z8JZF7_STRSU</name>
<accession>A0A0Z8JZF7</accession>